<name>A0A165IEU3_XYLHT</name>
<dbReference type="STRING" id="1328760.A0A165IEU3"/>
<dbReference type="InParanoid" id="A0A165IEU3"/>
<dbReference type="OrthoDB" id="5405654at2759"/>
<dbReference type="OMA" id="TPMSATY"/>
<dbReference type="PANTHER" id="PTHR42053">
    <property type="match status" value="1"/>
</dbReference>
<dbReference type="EMBL" id="KV407456">
    <property type="protein sequence ID" value="KZF24794.1"/>
    <property type="molecule type" value="Genomic_DNA"/>
</dbReference>
<feature type="compositionally biased region" description="Basic and acidic residues" evidence="1">
    <location>
        <begin position="70"/>
        <end position="81"/>
    </location>
</feature>
<evidence type="ECO:0000313" key="2">
    <source>
        <dbReference type="EMBL" id="KZF24794.1"/>
    </source>
</evidence>
<organism evidence="2 3">
    <name type="scientific">Xylona heveae (strain CBS 132557 / TC161)</name>
    <dbReference type="NCBI Taxonomy" id="1328760"/>
    <lineage>
        <taxon>Eukaryota</taxon>
        <taxon>Fungi</taxon>
        <taxon>Dikarya</taxon>
        <taxon>Ascomycota</taxon>
        <taxon>Pezizomycotina</taxon>
        <taxon>Xylonomycetes</taxon>
        <taxon>Xylonales</taxon>
        <taxon>Xylonaceae</taxon>
        <taxon>Xylona</taxon>
    </lineage>
</organism>
<dbReference type="GeneID" id="28896096"/>
<evidence type="ECO:0000256" key="1">
    <source>
        <dbReference type="SAM" id="MobiDB-lite"/>
    </source>
</evidence>
<dbReference type="PANTHER" id="PTHR42053:SF1">
    <property type="match status" value="1"/>
</dbReference>
<protein>
    <submittedName>
        <fullName evidence="2">Uncharacterized protein</fullName>
    </submittedName>
</protein>
<feature type="region of interest" description="Disordered" evidence="1">
    <location>
        <begin position="1"/>
        <end position="31"/>
    </location>
</feature>
<dbReference type="Proteomes" id="UP000076632">
    <property type="component" value="Unassembled WGS sequence"/>
</dbReference>
<gene>
    <name evidence="2" type="ORF">L228DRAFT_237684</name>
</gene>
<sequence length="209" mass="22633">MPSNKPVLHALKTPVSATLPSELPRSPLPGISDLIKQEDGVKTPITPPIAYIDFLKALSPTVTSPATSEKFGDRFGDKSEKSTPVSQPSSAGSTCSCNCENHRSPNIVIPPSPFGRPHSAKTPTHLRRLRIPPSPLYSPGIESPLSASSIAFSARSPQEWDFEAKGRYFDAPRSASGRPVSVRQVVTRTITYTRTPLEPAPKGKRRKVE</sequence>
<dbReference type="RefSeq" id="XP_018190349.1">
    <property type="nucleotide sequence ID" value="XM_018330959.1"/>
</dbReference>
<feature type="region of interest" description="Disordered" evidence="1">
    <location>
        <begin position="63"/>
        <end position="94"/>
    </location>
</feature>
<dbReference type="AlphaFoldDB" id="A0A165IEU3"/>
<reference evidence="2 3" key="1">
    <citation type="journal article" date="2016" name="Fungal Biol.">
        <title>The genome of Xylona heveae provides a window into fungal endophytism.</title>
        <authorList>
            <person name="Gazis R."/>
            <person name="Kuo A."/>
            <person name="Riley R."/>
            <person name="LaButti K."/>
            <person name="Lipzen A."/>
            <person name="Lin J."/>
            <person name="Amirebrahimi M."/>
            <person name="Hesse C.N."/>
            <person name="Spatafora J.W."/>
            <person name="Henrissat B."/>
            <person name="Hainaut M."/>
            <person name="Grigoriev I.V."/>
            <person name="Hibbett D.S."/>
        </authorList>
    </citation>
    <scope>NUCLEOTIDE SEQUENCE [LARGE SCALE GENOMIC DNA]</scope>
    <source>
        <strain evidence="2 3">TC161</strain>
    </source>
</reference>
<keyword evidence="3" id="KW-1185">Reference proteome</keyword>
<evidence type="ECO:0000313" key="3">
    <source>
        <dbReference type="Proteomes" id="UP000076632"/>
    </source>
</evidence>
<accession>A0A165IEU3</accession>
<feature type="compositionally biased region" description="Polar residues" evidence="1">
    <location>
        <begin position="82"/>
        <end position="94"/>
    </location>
</feature>
<proteinExistence type="predicted"/>